<proteinExistence type="predicted"/>
<name>A0ABT3TN33_9ACTN</name>
<dbReference type="PANTHER" id="PTHR46623">
    <property type="entry name" value="CARBOXYMETHYLENEBUTENOLIDASE-RELATED"/>
    <property type="match status" value="1"/>
</dbReference>
<dbReference type="RefSeq" id="WP_266595487.1">
    <property type="nucleotide sequence ID" value="NZ_JAPHNL010000005.1"/>
</dbReference>
<dbReference type="Pfam" id="PF01738">
    <property type="entry name" value="DLH"/>
    <property type="match status" value="1"/>
</dbReference>
<dbReference type="InterPro" id="IPR051049">
    <property type="entry name" value="Dienelactone_hydrolase-like"/>
</dbReference>
<accession>A0ABT3TN33</accession>
<keyword evidence="4" id="KW-1185">Reference proteome</keyword>
<evidence type="ECO:0000313" key="4">
    <source>
        <dbReference type="Proteomes" id="UP001163064"/>
    </source>
</evidence>
<dbReference type="EMBL" id="JAPHNL010000005">
    <property type="protein sequence ID" value="MCX3058454.1"/>
    <property type="molecule type" value="Genomic_DNA"/>
</dbReference>
<reference evidence="3" key="1">
    <citation type="submission" date="2022-10" db="EMBL/GenBank/DDBJ databases">
        <title>Streptomyces beihaiensis sp. nov., a chitin degrading actinobacterium, isolated from shrimp pond soil.</title>
        <authorList>
            <person name="Xie J."/>
            <person name="Shen N."/>
        </authorList>
    </citation>
    <scope>NUCLEOTIDE SEQUENCE</scope>
    <source>
        <strain evidence="3">GXMU-J5</strain>
    </source>
</reference>
<dbReference type="InterPro" id="IPR029058">
    <property type="entry name" value="AB_hydrolase_fold"/>
</dbReference>
<sequence>MTRTIISEQVDIEVPGRSGVEGVGVGADRRVGADGGVGVGVDGGVGGGSGDGDRGGDGGARASAMGAYLARPAIPGDHPVVLIGSELWGVTDDVRGVTRQVAELGYVAIAPNLYHRAGPETATGLAQNDANRQRGFELIGRLTRDEVEADLRAAVSYARGYAGAADKTAMLGFSFGGHVAYFAAARLGLAAAAVYFPGWLTQAGTGLSRPDPLVDASSGIAEHDTRVRLFFAGRDRIIDADQRQRIEAALASAGARHDVTVYPDAQHAFFFPGPESYDKEAAEDSWRRVVELFAAELR</sequence>
<dbReference type="PANTHER" id="PTHR46623:SF6">
    <property type="entry name" value="ALPHA_BETA-HYDROLASES SUPERFAMILY PROTEIN"/>
    <property type="match status" value="1"/>
</dbReference>
<dbReference type="Gene3D" id="3.40.50.1820">
    <property type="entry name" value="alpha/beta hydrolase"/>
    <property type="match status" value="1"/>
</dbReference>
<evidence type="ECO:0000256" key="1">
    <source>
        <dbReference type="SAM" id="MobiDB-lite"/>
    </source>
</evidence>
<feature type="domain" description="Dienelactone hydrolase" evidence="2">
    <location>
        <begin position="65"/>
        <end position="295"/>
    </location>
</feature>
<gene>
    <name evidence="3" type="ORF">OFY01_01425</name>
</gene>
<feature type="region of interest" description="Disordered" evidence="1">
    <location>
        <begin position="42"/>
        <end position="62"/>
    </location>
</feature>
<dbReference type="Proteomes" id="UP001163064">
    <property type="component" value="Unassembled WGS sequence"/>
</dbReference>
<comment type="caution">
    <text evidence="3">The sequence shown here is derived from an EMBL/GenBank/DDBJ whole genome shotgun (WGS) entry which is preliminary data.</text>
</comment>
<dbReference type="GO" id="GO:0016787">
    <property type="term" value="F:hydrolase activity"/>
    <property type="evidence" value="ECO:0007669"/>
    <property type="project" value="UniProtKB-KW"/>
</dbReference>
<protein>
    <submittedName>
        <fullName evidence="3">Dienelactone hydrolase family protein</fullName>
    </submittedName>
</protein>
<evidence type="ECO:0000259" key="2">
    <source>
        <dbReference type="Pfam" id="PF01738"/>
    </source>
</evidence>
<keyword evidence="3" id="KW-0378">Hydrolase</keyword>
<dbReference type="InterPro" id="IPR002925">
    <property type="entry name" value="Dienelactn_hydro"/>
</dbReference>
<dbReference type="SUPFAM" id="SSF53474">
    <property type="entry name" value="alpha/beta-Hydrolases"/>
    <property type="match status" value="1"/>
</dbReference>
<evidence type="ECO:0000313" key="3">
    <source>
        <dbReference type="EMBL" id="MCX3058454.1"/>
    </source>
</evidence>
<organism evidence="3 4">
    <name type="scientific">Streptomyces beihaiensis</name>
    <dbReference type="NCBI Taxonomy" id="2984495"/>
    <lineage>
        <taxon>Bacteria</taxon>
        <taxon>Bacillati</taxon>
        <taxon>Actinomycetota</taxon>
        <taxon>Actinomycetes</taxon>
        <taxon>Kitasatosporales</taxon>
        <taxon>Streptomycetaceae</taxon>
        <taxon>Streptomyces</taxon>
    </lineage>
</organism>